<evidence type="ECO:0000259" key="2">
    <source>
        <dbReference type="Pfam" id="PF09458"/>
    </source>
</evidence>
<comment type="caution">
    <text evidence="3">The sequence shown here is derived from an EMBL/GenBank/DDBJ whole genome shotgun (WGS) entry which is preliminary data.</text>
</comment>
<dbReference type="Proteomes" id="UP001375240">
    <property type="component" value="Unassembled WGS sequence"/>
</dbReference>
<evidence type="ECO:0000256" key="1">
    <source>
        <dbReference type="SAM" id="MobiDB-lite"/>
    </source>
</evidence>
<dbReference type="InterPro" id="IPR019019">
    <property type="entry name" value="H-type_lectin_domain"/>
</dbReference>
<accession>A0AAV9V5Z4</accession>
<feature type="domain" description="H-type lectin" evidence="2">
    <location>
        <begin position="693"/>
        <end position="754"/>
    </location>
</feature>
<organism evidence="3 4">
    <name type="scientific">Orbilia brochopaga</name>
    <dbReference type="NCBI Taxonomy" id="3140254"/>
    <lineage>
        <taxon>Eukaryota</taxon>
        <taxon>Fungi</taxon>
        <taxon>Dikarya</taxon>
        <taxon>Ascomycota</taxon>
        <taxon>Pezizomycotina</taxon>
        <taxon>Orbiliomycetes</taxon>
        <taxon>Orbiliales</taxon>
        <taxon>Orbiliaceae</taxon>
        <taxon>Orbilia</taxon>
    </lineage>
</organism>
<feature type="compositionally biased region" description="Polar residues" evidence="1">
    <location>
        <begin position="109"/>
        <end position="121"/>
    </location>
</feature>
<gene>
    <name evidence="3" type="ORF">TWF696_004350</name>
</gene>
<name>A0AAV9V5Z4_9PEZI</name>
<dbReference type="GO" id="GO:0007155">
    <property type="term" value="P:cell adhesion"/>
    <property type="evidence" value="ECO:0007669"/>
    <property type="project" value="InterPro"/>
</dbReference>
<dbReference type="Pfam" id="PF09458">
    <property type="entry name" value="H_lectin"/>
    <property type="match status" value="1"/>
</dbReference>
<dbReference type="AlphaFoldDB" id="A0AAV9V5Z4"/>
<protein>
    <recommendedName>
        <fullName evidence="2">H-type lectin domain-containing protein</fullName>
    </recommendedName>
</protein>
<dbReference type="SUPFAM" id="SSF141086">
    <property type="entry name" value="Agglutinin HPA-like"/>
    <property type="match status" value="1"/>
</dbReference>
<keyword evidence="4" id="KW-1185">Reference proteome</keyword>
<dbReference type="EMBL" id="JAVHNQ010000002">
    <property type="protein sequence ID" value="KAK6355236.1"/>
    <property type="molecule type" value="Genomic_DNA"/>
</dbReference>
<reference evidence="3 4" key="1">
    <citation type="submission" date="2019-10" db="EMBL/GenBank/DDBJ databases">
        <authorList>
            <person name="Palmer J.M."/>
        </authorList>
    </citation>
    <scope>NUCLEOTIDE SEQUENCE [LARGE SCALE GENOMIC DNA]</scope>
    <source>
        <strain evidence="3 4">TWF696</strain>
    </source>
</reference>
<sequence length="869" mass="96017">MSLQLCPYNSSMRLGQGFNSFTQQICFDDAVIIDAGKVGDVLKKGGLTMQDITAAMRPPDTGRAGATANDAIAMLQQRPWRPRNGSASSLSSSPPQAGPPLLGSHCRSRSNTSRYSPTSETSISSAGSRRRGRKNQPVESSASSVASSPGRPSMQGCTDVLTPLSSLRIRHGEPVSKRDWGSVSDGFVPGQDVRFVARFVNNLSDITEDMNIASAGAIKKGRINDLGDNFVDVEKFKEADLNFYIRVRVINQKVDLKEAMQFNPEWVVVEDEFTNCFGDTFISGFVEGGEFNALLSIKVLNKSKLQDVETGIKATFGKSLFTLDTEGKTEWEKRDIDGHVEMAVSAIWSGGGRIKSSEKQWPIHSLMETAASFPDLIASEPHRTHTILTPYSYLRSFYKDGELQVPLAPYIHASWWAKELLDAYLDYRSVRRRLEEDILDIQTGDKEFQSKEYARCTNAPVQRQLSSVDDDSKFKPTIDELEQAIKAAACQMQHIVKEVEHLFLNPEDATRTRYSATFQDPDVFRSRLPKLLPKSVKQVVARSAVVIQSDESDLYLVSSGGHKANMSRGKPMLRLPEAVHYNFGGSISFGKDGSQDCGHSARRIRTDTPDGLQPRVFTGIRQLSAVSEAFTDPSLRFRMYSTNETATGFDCCFHDWSSRRITSGTFDVLAVSRTDTNFLTGTVEGRGVREWAIKFSRTFRRAPEIVIWMTGVDANRTQNPSVDLEVRAVTTTGFRFLPRISDANTWVSFSWLAYSPEADGIVSGFLEFGGGKDSGKVAFPTGVFKKRPKVLAAVHGFALFPGQDAEDGQGQQKQVRQRVGSVGAGEAGVETRAGVELDIWKTTQDGFSWTFRSTVPTGCKIVMQWIAVA</sequence>
<dbReference type="InterPro" id="IPR037221">
    <property type="entry name" value="H-type_lectin_dom_sf"/>
</dbReference>
<feature type="compositionally biased region" description="Low complexity" evidence="1">
    <location>
        <begin position="85"/>
        <end position="104"/>
    </location>
</feature>
<dbReference type="GO" id="GO:0030246">
    <property type="term" value="F:carbohydrate binding"/>
    <property type="evidence" value="ECO:0007669"/>
    <property type="project" value="InterPro"/>
</dbReference>
<evidence type="ECO:0000313" key="4">
    <source>
        <dbReference type="Proteomes" id="UP001375240"/>
    </source>
</evidence>
<proteinExistence type="predicted"/>
<evidence type="ECO:0000313" key="3">
    <source>
        <dbReference type="EMBL" id="KAK6355236.1"/>
    </source>
</evidence>
<feature type="region of interest" description="Disordered" evidence="1">
    <location>
        <begin position="81"/>
        <end position="159"/>
    </location>
</feature>
<dbReference type="Gene3D" id="2.60.40.2080">
    <property type="match status" value="2"/>
</dbReference>